<evidence type="ECO:0000313" key="2">
    <source>
        <dbReference type="Proteomes" id="UP000008068"/>
    </source>
</evidence>
<accession>G0PIT9</accession>
<evidence type="ECO:0000313" key="1">
    <source>
        <dbReference type="EMBL" id="EGT58341.1"/>
    </source>
</evidence>
<gene>
    <name evidence="1" type="ORF">CAEBREN_20754</name>
</gene>
<protein>
    <submittedName>
        <fullName evidence="1">Uncharacterized protein</fullName>
    </submittedName>
</protein>
<reference evidence="2" key="1">
    <citation type="submission" date="2011-07" db="EMBL/GenBank/DDBJ databases">
        <authorList>
            <consortium name="Caenorhabditis brenneri Sequencing and Analysis Consortium"/>
            <person name="Wilson R.K."/>
        </authorList>
    </citation>
    <scope>NUCLEOTIDE SEQUENCE [LARGE SCALE GENOMIC DNA]</scope>
    <source>
        <strain evidence="2">PB2801</strain>
    </source>
</reference>
<proteinExistence type="predicted"/>
<name>G0PIT9_CAEBE</name>
<dbReference type="EMBL" id="GL380605">
    <property type="protein sequence ID" value="EGT58341.1"/>
    <property type="molecule type" value="Genomic_DNA"/>
</dbReference>
<dbReference type="Proteomes" id="UP000008068">
    <property type="component" value="Unassembled WGS sequence"/>
</dbReference>
<organism evidence="2">
    <name type="scientific">Caenorhabditis brenneri</name>
    <name type="common">Nematode worm</name>
    <dbReference type="NCBI Taxonomy" id="135651"/>
    <lineage>
        <taxon>Eukaryota</taxon>
        <taxon>Metazoa</taxon>
        <taxon>Ecdysozoa</taxon>
        <taxon>Nematoda</taxon>
        <taxon>Chromadorea</taxon>
        <taxon>Rhabditida</taxon>
        <taxon>Rhabditina</taxon>
        <taxon>Rhabditomorpha</taxon>
        <taxon>Rhabditoidea</taxon>
        <taxon>Rhabditidae</taxon>
        <taxon>Peloderinae</taxon>
        <taxon>Caenorhabditis</taxon>
    </lineage>
</organism>
<keyword evidence="2" id="KW-1185">Reference proteome</keyword>
<sequence length="157" mass="17241">MCTNEKKKVPEDRHIVPFELDITPPPPLRIPAEGFLEVKIENNTTTTQIVGVTFDSFFFELVGDGFNSEKGNAGGSLSAIMGYERLPSGGSVTLKIGFGGEDIMLWKNCNGYEEIEEAEKDFEDICSSSLVATERTPSRRSSIPILQTTPAILCYIS</sequence>
<dbReference type="InParanoid" id="G0PIT9"/>
<dbReference type="HOGENOM" id="CLU_1679496_0_0_1"/>
<dbReference type="AlphaFoldDB" id="G0PIT9"/>